<name>A0ABR0B941_9CRUS</name>
<gene>
    <name evidence="2" type="ORF">OUZ56_032510</name>
</gene>
<evidence type="ECO:0000256" key="1">
    <source>
        <dbReference type="SAM" id="MobiDB-lite"/>
    </source>
</evidence>
<sequence length="374" mass="42185">MWYPGVAFMRLHPARRRPIALSAWSAWFGGSAFVTLVALTPSAWAEEPEPAAARLSPPSTPAQQARLTPPEDPRKTPWDRIVALREPTGRIVPRPLDADEPFRFELDGEFQLRAQFQRAFLLEPTPKDLAENPQLTGRSLGQKAFVTGWLRATPRVRIGPNVVVTGQIDFPTGFIFGDTTRGVGADSAPRDNGGNLGNYLVPRWLYVDWRTKVGLLRIGQQPNHWGMGILANDGDHPNLFGDYRYGQIAERVLFGTRPFGEKEPVHRRPRRRPRPNQVGLFAVARDQRNTKDSIPGVSEYRDRLPISPLTSPPTARSRSRPPDRLRLRRGRGGGDLRRTNLLRDADTANDAWRPASPPRRSPPRRLCARRDRPR</sequence>
<feature type="region of interest" description="Disordered" evidence="1">
    <location>
        <begin position="260"/>
        <end position="374"/>
    </location>
</feature>
<evidence type="ECO:0008006" key="4">
    <source>
        <dbReference type="Google" id="ProtNLM"/>
    </source>
</evidence>
<feature type="compositionally biased region" description="Low complexity" evidence="1">
    <location>
        <begin position="48"/>
        <end position="57"/>
    </location>
</feature>
<dbReference type="Proteomes" id="UP001234178">
    <property type="component" value="Unassembled WGS sequence"/>
</dbReference>
<evidence type="ECO:0000313" key="2">
    <source>
        <dbReference type="EMBL" id="KAK4045102.1"/>
    </source>
</evidence>
<accession>A0ABR0B941</accession>
<feature type="compositionally biased region" description="Basic and acidic residues" evidence="1">
    <location>
        <begin position="332"/>
        <end position="346"/>
    </location>
</feature>
<keyword evidence="3" id="KW-1185">Reference proteome</keyword>
<organism evidence="2 3">
    <name type="scientific">Daphnia magna</name>
    <dbReference type="NCBI Taxonomy" id="35525"/>
    <lineage>
        <taxon>Eukaryota</taxon>
        <taxon>Metazoa</taxon>
        <taxon>Ecdysozoa</taxon>
        <taxon>Arthropoda</taxon>
        <taxon>Crustacea</taxon>
        <taxon>Branchiopoda</taxon>
        <taxon>Diplostraca</taxon>
        <taxon>Cladocera</taxon>
        <taxon>Anomopoda</taxon>
        <taxon>Daphniidae</taxon>
        <taxon>Daphnia</taxon>
    </lineage>
</organism>
<evidence type="ECO:0000313" key="3">
    <source>
        <dbReference type="Proteomes" id="UP001234178"/>
    </source>
</evidence>
<feature type="region of interest" description="Disordered" evidence="1">
    <location>
        <begin position="48"/>
        <end position="77"/>
    </location>
</feature>
<comment type="caution">
    <text evidence="2">The sequence shown here is derived from an EMBL/GenBank/DDBJ whole genome shotgun (WGS) entry which is preliminary data.</text>
</comment>
<feature type="compositionally biased region" description="Low complexity" evidence="1">
    <location>
        <begin position="307"/>
        <end position="316"/>
    </location>
</feature>
<proteinExistence type="predicted"/>
<reference evidence="2 3" key="1">
    <citation type="journal article" date="2023" name="Nucleic Acids Res.">
        <title>The hologenome of Daphnia magna reveals possible DNA methylation and microbiome-mediated evolution of the host genome.</title>
        <authorList>
            <person name="Chaturvedi A."/>
            <person name="Li X."/>
            <person name="Dhandapani V."/>
            <person name="Marshall H."/>
            <person name="Kissane S."/>
            <person name="Cuenca-Cambronero M."/>
            <person name="Asole G."/>
            <person name="Calvet F."/>
            <person name="Ruiz-Romero M."/>
            <person name="Marangio P."/>
            <person name="Guigo R."/>
            <person name="Rago D."/>
            <person name="Mirbahai L."/>
            <person name="Eastwood N."/>
            <person name="Colbourne J.K."/>
            <person name="Zhou J."/>
            <person name="Mallon E."/>
            <person name="Orsini L."/>
        </authorList>
    </citation>
    <scope>NUCLEOTIDE SEQUENCE [LARGE SCALE GENOMIC DNA]</scope>
    <source>
        <strain evidence="2">LRV0_1</strain>
    </source>
</reference>
<dbReference type="EMBL" id="JAOYFB010000041">
    <property type="protein sequence ID" value="KAK4045102.1"/>
    <property type="molecule type" value="Genomic_DNA"/>
</dbReference>
<protein>
    <recommendedName>
        <fullName evidence="4">Alginate export domain-containing protein</fullName>
    </recommendedName>
</protein>